<feature type="transmembrane region" description="Helical" evidence="1">
    <location>
        <begin position="102"/>
        <end position="120"/>
    </location>
</feature>
<dbReference type="PANTHER" id="PTHR14969:SF13">
    <property type="entry name" value="AT30094P"/>
    <property type="match status" value="1"/>
</dbReference>
<dbReference type="PANTHER" id="PTHR14969">
    <property type="entry name" value="SPHINGOSINE-1-PHOSPHATE PHOSPHOHYDROLASE"/>
    <property type="match status" value="1"/>
</dbReference>
<evidence type="ECO:0000256" key="1">
    <source>
        <dbReference type="SAM" id="Phobius"/>
    </source>
</evidence>
<dbReference type="InterPro" id="IPR036938">
    <property type="entry name" value="PAP2/HPO_sf"/>
</dbReference>
<reference evidence="3 4" key="1">
    <citation type="submission" date="2018-07" db="EMBL/GenBank/DDBJ databases">
        <title>High-quality-draft genome sequence of Gaiella occulta.</title>
        <authorList>
            <person name="Severino R."/>
            <person name="Froufe H.J.C."/>
            <person name="Rainey F.A."/>
            <person name="Barroso C."/>
            <person name="Albuquerque L."/>
            <person name="Lobo-Da-Cunha A."/>
            <person name="Da Costa M.S."/>
            <person name="Egas C."/>
        </authorList>
    </citation>
    <scope>NUCLEOTIDE SEQUENCE [LARGE SCALE GENOMIC DNA]</scope>
    <source>
        <strain evidence="3 4">F2-233</strain>
    </source>
</reference>
<feature type="transmembrane region" description="Helical" evidence="1">
    <location>
        <begin position="55"/>
        <end position="79"/>
    </location>
</feature>
<evidence type="ECO:0000259" key="2">
    <source>
        <dbReference type="SMART" id="SM00014"/>
    </source>
</evidence>
<dbReference type="InterPro" id="IPR000326">
    <property type="entry name" value="PAP2/HPO"/>
</dbReference>
<dbReference type="Pfam" id="PF01569">
    <property type="entry name" value="PAP2"/>
    <property type="match status" value="1"/>
</dbReference>
<dbReference type="AlphaFoldDB" id="A0A7M2Z259"/>
<evidence type="ECO:0000313" key="3">
    <source>
        <dbReference type="EMBL" id="RDI76195.1"/>
    </source>
</evidence>
<protein>
    <submittedName>
        <fullName evidence="3">PAP2 superfamily</fullName>
    </submittedName>
</protein>
<dbReference type="RefSeq" id="WP_114795029.1">
    <property type="nucleotide sequence ID" value="NZ_QQZY01000001.1"/>
</dbReference>
<dbReference type="EMBL" id="QQZY01000001">
    <property type="protein sequence ID" value="RDI76195.1"/>
    <property type="molecule type" value="Genomic_DNA"/>
</dbReference>
<accession>A0A7M2Z259</accession>
<dbReference type="SUPFAM" id="SSF48317">
    <property type="entry name" value="Acid phosphatase/Vanadium-dependent haloperoxidase"/>
    <property type="match status" value="1"/>
</dbReference>
<name>A0A7M2Z259_9ACTN</name>
<gene>
    <name evidence="3" type="ORF">Gocc_0614</name>
</gene>
<reference evidence="4" key="2">
    <citation type="journal article" date="2019" name="MicrobiologyOpen">
        <title>High-quality draft genome sequence of Gaiella occulta isolated from a 150 meter deep mineral water borehole and comparison with the genome sequences of other deep-branching lineages of the phylum Actinobacteria.</title>
        <authorList>
            <person name="Severino R."/>
            <person name="Froufe H.J.C."/>
            <person name="Barroso C."/>
            <person name="Albuquerque L."/>
            <person name="Lobo-da-Cunha A."/>
            <person name="da Costa M.S."/>
            <person name="Egas C."/>
        </authorList>
    </citation>
    <scope>NUCLEOTIDE SEQUENCE [LARGE SCALE GENOMIC DNA]</scope>
    <source>
        <strain evidence="4">F2-233</strain>
    </source>
</reference>
<feature type="transmembrane region" description="Helical" evidence="1">
    <location>
        <begin position="22"/>
        <end position="43"/>
    </location>
</feature>
<feature type="transmembrane region" description="Helical" evidence="1">
    <location>
        <begin position="150"/>
        <end position="168"/>
    </location>
</feature>
<keyword evidence="4" id="KW-1185">Reference proteome</keyword>
<keyword evidence="1" id="KW-0812">Transmembrane</keyword>
<keyword evidence="1" id="KW-0472">Membrane</keyword>
<dbReference type="Gene3D" id="1.20.144.10">
    <property type="entry name" value="Phosphatidic acid phosphatase type 2/haloperoxidase"/>
    <property type="match status" value="1"/>
</dbReference>
<sequence>MDYRLYHAVNEFVAAHSWIGRVAASVESWAIPLFAIATLALWLGSRPGTARKWKLACTSALASAGLALLFNQLVAQVWFRDRPFASHPDAAVWGSRSGDPSFPSDHASAAFAIAVAVLLFDRAVGSLFLAAAVAVSVGRVLTGVHYPADVVAAALVGTACAAVVVRAGRPLAVRIVSVVERVTDPIVQPLWLALGRDGRGDRG</sequence>
<keyword evidence="1" id="KW-1133">Transmembrane helix</keyword>
<organism evidence="3 4">
    <name type="scientific">Gaiella occulta</name>
    <dbReference type="NCBI Taxonomy" id="1002870"/>
    <lineage>
        <taxon>Bacteria</taxon>
        <taxon>Bacillati</taxon>
        <taxon>Actinomycetota</taxon>
        <taxon>Thermoleophilia</taxon>
        <taxon>Gaiellales</taxon>
        <taxon>Gaiellaceae</taxon>
        <taxon>Gaiella</taxon>
    </lineage>
</organism>
<dbReference type="OrthoDB" id="9789113at2"/>
<comment type="caution">
    <text evidence="3">The sequence shown here is derived from an EMBL/GenBank/DDBJ whole genome shotgun (WGS) entry which is preliminary data.</text>
</comment>
<evidence type="ECO:0000313" key="4">
    <source>
        <dbReference type="Proteomes" id="UP000254134"/>
    </source>
</evidence>
<dbReference type="Proteomes" id="UP000254134">
    <property type="component" value="Unassembled WGS sequence"/>
</dbReference>
<feature type="domain" description="Phosphatidic acid phosphatase type 2/haloperoxidase" evidence="2">
    <location>
        <begin position="55"/>
        <end position="165"/>
    </location>
</feature>
<dbReference type="SMART" id="SM00014">
    <property type="entry name" value="acidPPc"/>
    <property type="match status" value="1"/>
</dbReference>
<proteinExistence type="predicted"/>